<dbReference type="EMBL" id="LR828257">
    <property type="protein sequence ID" value="CAD0332792.1"/>
    <property type="molecule type" value="Genomic_DNA"/>
</dbReference>
<dbReference type="GO" id="GO:0016639">
    <property type="term" value="F:oxidoreductase activity, acting on the CH-NH2 group of donors, NAD or NADP as acceptor"/>
    <property type="evidence" value="ECO:0007669"/>
    <property type="project" value="InterPro"/>
</dbReference>
<dbReference type="GO" id="GO:0006520">
    <property type="term" value="P:amino acid metabolic process"/>
    <property type="evidence" value="ECO:0007669"/>
    <property type="project" value="InterPro"/>
</dbReference>
<dbReference type="AlphaFoldDB" id="A0A6V7DE18"/>
<dbReference type="InterPro" id="IPR036291">
    <property type="entry name" value="NAD(P)-bd_dom_sf"/>
</dbReference>
<feature type="domain" description="Glutamate/phenylalanine/leucine/valine/L-tryptophan dehydrogenase C-terminal" evidence="8">
    <location>
        <begin position="143"/>
        <end position="350"/>
    </location>
</feature>
<dbReference type="Proteomes" id="UP001187425">
    <property type="component" value="Unassembled WGS sequence"/>
</dbReference>
<dbReference type="InterPro" id="IPR033524">
    <property type="entry name" value="Glu/Leu/Phe/Val_DH_AS"/>
</dbReference>
<feature type="binding site" evidence="6">
    <location>
        <begin position="179"/>
        <end position="184"/>
    </location>
    <ligand>
        <name>NAD(+)</name>
        <dbReference type="ChEBI" id="CHEBI:57540"/>
    </ligand>
</feature>
<dbReference type="InterPro" id="IPR016211">
    <property type="entry name" value="Glu/Phe/Leu/Val/Trp_DH_bac/arc"/>
</dbReference>
<dbReference type="EMBL" id="JAWMQI010000022">
    <property type="protein sequence ID" value="MDV7248367.1"/>
    <property type="molecule type" value="Genomic_DNA"/>
</dbReference>
<keyword evidence="3 7" id="KW-0560">Oxidoreductase</keyword>
<dbReference type="SMART" id="SM00839">
    <property type="entry name" value="ELFV_dehydrog"/>
    <property type="match status" value="1"/>
</dbReference>
<dbReference type="PIRSF" id="PIRSF000188">
    <property type="entry name" value="Phe_leu_dh"/>
    <property type="match status" value="1"/>
</dbReference>
<accession>A0A6V7DE18</accession>
<dbReference type="PANTHER" id="PTHR42722">
    <property type="entry name" value="LEUCINE DEHYDROGENASE"/>
    <property type="match status" value="1"/>
</dbReference>
<reference evidence="9 11" key="1">
    <citation type="submission" date="2020-07" db="EMBL/GenBank/DDBJ databases">
        <authorList>
            <person name="Pothier F. J."/>
        </authorList>
    </citation>
    <scope>NUCLEOTIDE SEQUENCE [LARGE SCALE GENOMIC DNA]</scope>
    <source>
        <strain evidence="9 11">CFBP 498</strain>
    </source>
</reference>
<keyword evidence="11" id="KW-1185">Reference proteome</keyword>
<evidence type="ECO:0000259" key="8">
    <source>
        <dbReference type="SMART" id="SM00839"/>
    </source>
</evidence>
<reference evidence="10 12" key="2">
    <citation type="submission" date="2023-10" db="EMBL/GenBank/DDBJ databases">
        <title>A new tool for lettuce pathogen research.</title>
        <authorList>
            <person name="Horton K.N."/>
            <person name="Cseke L.J."/>
            <person name="Badiwe M."/>
            <person name="Tesfaye D."/>
            <person name="Klein A."/>
            <person name="Su J."/>
            <person name="Potnis N."/>
            <person name="Gassmann W."/>
        </authorList>
    </citation>
    <scope>NUCLEOTIDE SEQUENCE [LARGE SCALE GENOMIC DNA]</scope>
    <source>
        <strain evidence="10 12">JSKH1901</strain>
    </source>
</reference>
<proteinExistence type="inferred from homology"/>
<dbReference type="Proteomes" id="UP000515406">
    <property type="component" value="Chromosome"/>
</dbReference>
<evidence type="ECO:0000256" key="1">
    <source>
        <dbReference type="ARBA" id="ARBA00003868"/>
    </source>
</evidence>
<feature type="active site" description="Proton donor/acceptor" evidence="5">
    <location>
        <position position="79"/>
    </location>
</feature>
<dbReference type="SUPFAM" id="SSF53223">
    <property type="entry name" value="Aminoacid dehydrogenase-like, N-terminal domain"/>
    <property type="match status" value="1"/>
</dbReference>
<dbReference type="GeneID" id="55512559"/>
<evidence type="ECO:0000256" key="7">
    <source>
        <dbReference type="RuleBase" id="RU004417"/>
    </source>
</evidence>
<evidence type="ECO:0000313" key="11">
    <source>
        <dbReference type="Proteomes" id="UP000515406"/>
    </source>
</evidence>
<comment type="function">
    <text evidence="1">Catalyzes the reversible oxidative deamination of glutamate to alpha-ketoglutarate and ammonia.</text>
</comment>
<dbReference type="InterPro" id="IPR006096">
    <property type="entry name" value="Glu/Leu/Phe/Val/Trp_DH_C"/>
</dbReference>
<dbReference type="Pfam" id="PF02812">
    <property type="entry name" value="ELFV_dehydrog_N"/>
    <property type="match status" value="1"/>
</dbReference>
<gene>
    <name evidence="9" type="primary">ldh</name>
    <name evidence="9" type="ORF">CFBP498_22850</name>
    <name evidence="10" type="ORF">R4K57_08100</name>
</gene>
<dbReference type="InterPro" id="IPR046346">
    <property type="entry name" value="Aminoacid_DH-like_N_sf"/>
</dbReference>
<dbReference type="InterPro" id="IPR006095">
    <property type="entry name" value="Glu/Leu/Phe/Val/Trp_DH"/>
</dbReference>
<dbReference type="Gene3D" id="3.40.50.720">
    <property type="entry name" value="NAD(P)-binding Rossmann-like Domain"/>
    <property type="match status" value="1"/>
</dbReference>
<dbReference type="PANTHER" id="PTHR42722:SF1">
    <property type="entry name" value="VALINE DEHYDROGENASE"/>
    <property type="match status" value="1"/>
</dbReference>
<organism evidence="9 11">
    <name type="scientific">Xanthomonas hortorum pv. vitians</name>
    <dbReference type="NCBI Taxonomy" id="83224"/>
    <lineage>
        <taxon>Bacteria</taxon>
        <taxon>Pseudomonadati</taxon>
        <taxon>Pseudomonadota</taxon>
        <taxon>Gammaproteobacteria</taxon>
        <taxon>Lysobacterales</taxon>
        <taxon>Lysobacteraceae</taxon>
        <taxon>Xanthomonas</taxon>
    </lineage>
</organism>
<comment type="similarity">
    <text evidence="2 7">Belongs to the Glu/Leu/Phe/Val dehydrogenases family.</text>
</comment>
<dbReference type="GO" id="GO:0000166">
    <property type="term" value="F:nucleotide binding"/>
    <property type="evidence" value="ECO:0007669"/>
    <property type="project" value="UniProtKB-KW"/>
</dbReference>
<sequence length="366" mass="39846">MLFETLDTTGHEQVIFCHNRDAGLKAIIALHSTRLGPALGGVRMRPYPTSEAALDDALRLSRTMTYKNALAGLNVGGGKAVIIGDPKTDKSEELFRAFGRFVDTLGGRYITSEDVGTDVNDMEKIYLESEYVTGVHQVHRGSGDPAPFTAYGALQALMASLNRRLGHEEVGKSSIAIQGLGHIGMELVKLLKERGAKLYVTDLNPALVDRAVAEYGAEAVRVDEIYEVPADVFAPCALEGAINEQTLPRLKAKIICGTANNQLASAAIGQELHKRGILYAPDYVVNAGGVMNVSLEIDGYNRERAMRLIRSIYHNLEKVFDLSTQLGVPPQQAADQIAETRIEAISKLKLPLGRTAPRFLHKLRGE</sequence>
<dbReference type="CDD" id="cd01075">
    <property type="entry name" value="NAD_bind_Leu_Phe_Val_DH"/>
    <property type="match status" value="1"/>
</dbReference>
<name>A0A6V7DE18_9XANT</name>
<keyword evidence="6" id="KW-0547">Nucleotide-binding</keyword>
<keyword evidence="4 6" id="KW-0520">NAD</keyword>
<evidence type="ECO:0000313" key="12">
    <source>
        <dbReference type="Proteomes" id="UP001187425"/>
    </source>
</evidence>
<evidence type="ECO:0000313" key="10">
    <source>
        <dbReference type="EMBL" id="MDV7248367.1"/>
    </source>
</evidence>
<dbReference type="InterPro" id="IPR006097">
    <property type="entry name" value="Glu/Leu/Phe/Val/Trp_DH_dimer"/>
</dbReference>
<evidence type="ECO:0000256" key="4">
    <source>
        <dbReference type="ARBA" id="ARBA00023027"/>
    </source>
</evidence>
<dbReference type="FunFam" id="3.40.50.10860:FF:000010">
    <property type="entry name" value="Leucine dehydrogenase"/>
    <property type="match status" value="1"/>
</dbReference>
<dbReference type="Gene3D" id="3.40.50.10860">
    <property type="entry name" value="Leucine Dehydrogenase, chain A, domain 1"/>
    <property type="match status" value="1"/>
</dbReference>
<dbReference type="Pfam" id="PF00208">
    <property type="entry name" value="ELFV_dehydrog"/>
    <property type="match status" value="1"/>
</dbReference>
<dbReference type="EMBL" id="LR828257">
    <property type="protein sequence ID" value="CAD0332803.1"/>
    <property type="molecule type" value="Genomic_DNA"/>
</dbReference>
<dbReference type="SUPFAM" id="SSF51735">
    <property type="entry name" value="NAD(P)-binding Rossmann-fold domains"/>
    <property type="match status" value="1"/>
</dbReference>
<evidence type="ECO:0000256" key="3">
    <source>
        <dbReference type="ARBA" id="ARBA00023002"/>
    </source>
</evidence>
<evidence type="ECO:0000313" key="9">
    <source>
        <dbReference type="EMBL" id="CAD0332803.1"/>
    </source>
</evidence>
<dbReference type="PRINTS" id="PR00082">
    <property type="entry name" value="GLFDHDRGNASE"/>
</dbReference>
<dbReference type="RefSeq" id="WP_074057005.1">
    <property type="nucleotide sequence ID" value="NZ_CP060399.1"/>
</dbReference>
<evidence type="ECO:0000256" key="6">
    <source>
        <dbReference type="PIRSR" id="PIRSR000188-2"/>
    </source>
</evidence>
<evidence type="ECO:0000256" key="2">
    <source>
        <dbReference type="ARBA" id="ARBA00006382"/>
    </source>
</evidence>
<protein>
    <submittedName>
        <fullName evidence="10">Glu/Leu/Phe/Val dehydrogenase dimerization domain-containing protein</fullName>
    </submittedName>
    <submittedName>
        <fullName evidence="9">Leucine dehydrogenase</fullName>
    </submittedName>
</protein>
<evidence type="ECO:0000256" key="5">
    <source>
        <dbReference type="PIRSR" id="PIRSR000188-1"/>
    </source>
</evidence>
<dbReference type="PROSITE" id="PS00074">
    <property type="entry name" value="GLFV_DEHYDROGENASE"/>
    <property type="match status" value="1"/>
</dbReference>